<gene>
    <name evidence="4" type="ORF">RM423_00835</name>
</gene>
<keyword evidence="5" id="KW-1185">Reference proteome</keyword>
<dbReference type="InterPro" id="IPR002347">
    <property type="entry name" value="SDR_fam"/>
</dbReference>
<sequence length="268" mass="27226">MRIADSVIVITGGGSGIGAGLVRRFAAEGAQALVVADYRIEGAAALAGELGDRVSAVEVDVTDEAAVADLVAGALAEHGRIDLFCSNAGIPTGVGLEGGEVADRAWQRAWNVHVMAHVYAARAVLPVMVEAGSGYLLNTASAAGLLSAPGDAPYSVSKHAAVAFAEWLAYQYRDRGIRVSVLCPMGVDTPLLMDGLNSGAAAAKAVAASGEVLGVQAVAEAVVRGLADERFLILPHPEVGTYWAGKAADVEHWLAGMARLAAAAGTTA</sequence>
<dbReference type="PANTHER" id="PTHR43180">
    <property type="entry name" value="3-OXOACYL-(ACYL-CARRIER-PROTEIN) REDUCTASE (AFU_ORTHOLOGUE AFUA_6G11210)"/>
    <property type="match status" value="1"/>
</dbReference>
<evidence type="ECO:0000313" key="5">
    <source>
        <dbReference type="Proteomes" id="UP001183176"/>
    </source>
</evidence>
<dbReference type="GO" id="GO:0016491">
    <property type="term" value="F:oxidoreductase activity"/>
    <property type="evidence" value="ECO:0007669"/>
    <property type="project" value="UniProtKB-KW"/>
</dbReference>
<dbReference type="PRINTS" id="PR00080">
    <property type="entry name" value="SDRFAMILY"/>
</dbReference>
<dbReference type="SUPFAM" id="SSF51735">
    <property type="entry name" value="NAD(P)-binding Rossmann-fold domains"/>
    <property type="match status" value="1"/>
</dbReference>
<evidence type="ECO:0000256" key="3">
    <source>
        <dbReference type="RuleBase" id="RU000363"/>
    </source>
</evidence>
<evidence type="ECO:0000313" key="4">
    <source>
        <dbReference type="EMBL" id="MDT0259932.1"/>
    </source>
</evidence>
<dbReference type="Gene3D" id="3.40.50.720">
    <property type="entry name" value="NAD(P)-binding Rossmann-like Domain"/>
    <property type="match status" value="1"/>
</dbReference>
<dbReference type="EC" id="1.-.-.-" evidence="4"/>
<keyword evidence="2 4" id="KW-0560">Oxidoreductase</keyword>
<dbReference type="InterPro" id="IPR036291">
    <property type="entry name" value="NAD(P)-bd_dom_sf"/>
</dbReference>
<evidence type="ECO:0000256" key="2">
    <source>
        <dbReference type="ARBA" id="ARBA00023002"/>
    </source>
</evidence>
<dbReference type="PRINTS" id="PR00081">
    <property type="entry name" value="GDHRDH"/>
</dbReference>
<dbReference type="PROSITE" id="PS00061">
    <property type="entry name" value="ADH_SHORT"/>
    <property type="match status" value="1"/>
</dbReference>
<comment type="similarity">
    <text evidence="1 3">Belongs to the short-chain dehydrogenases/reductases (SDR) family.</text>
</comment>
<comment type="caution">
    <text evidence="4">The sequence shown here is derived from an EMBL/GenBank/DDBJ whole genome shotgun (WGS) entry which is preliminary data.</text>
</comment>
<name>A0ABU2J4M8_9ACTN</name>
<proteinExistence type="inferred from homology"/>
<dbReference type="PANTHER" id="PTHR43180:SF66">
    <property type="entry name" value="SHORT-CHAIN DEHYDROGENASE_REDUCTASE FAMILY PROTEIN"/>
    <property type="match status" value="1"/>
</dbReference>
<protein>
    <submittedName>
        <fullName evidence="4">SDR family oxidoreductase</fullName>
        <ecNumber evidence="4">1.-.-.-</ecNumber>
    </submittedName>
</protein>
<dbReference type="Pfam" id="PF00106">
    <property type="entry name" value="adh_short"/>
    <property type="match status" value="1"/>
</dbReference>
<organism evidence="4 5">
    <name type="scientific">Jatrophihabitans lederbergiae</name>
    <dbReference type="NCBI Taxonomy" id="3075547"/>
    <lineage>
        <taxon>Bacteria</taxon>
        <taxon>Bacillati</taxon>
        <taxon>Actinomycetota</taxon>
        <taxon>Actinomycetes</taxon>
        <taxon>Jatrophihabitantales</taxon>
        <taxon>Jatrophihabitantaceae</taxon>
        <taxon>Jatrophihabitans</taxon>
    </lineage>
</organism>
<accession>A0ABU2J4M8</accession>
<evidence type="ECO:0000256" key="1">
    <source>
        <dbReference type="ARBA" id="ARBA00006484"/>
    </source>
</evidence>
<dbReference type="EMBL" id="JAVREH010000001">
    <property type="protein sequence ID" value="MDT0259932.1"/>
    <property type="molecule type" value="Genomic_DNA"/>
</dbReference>
<dbReference type="CDD" id="cd05233">
    <property type="entry name" value="SDR_c"/>
    <property type="match status" value="1"/>
</dbReference>
<dbReference type="Proteomes" id="UP001183176">
    <property type="component" value="Unassembled WGS sequence"/>
</dbReference>
<dbReference type="RefSeq" id="WP_311421091.1">
    <property type="nucleotide sequence ID" value="NZ_JAVREH010000001.1"/>
</dbReference>
<dbReference type="InterPro" id="IPR020904">
    <property type="entry name" value="Sc_DH/Rdtase_CS"/>
</dbReference>
<reference evidence="5" key="1">
    <citation type="submission" date="2023-07" db="EMBL/GenBank/DDBJ databases">
        <title>30 novel species of actinomycetes from the DSMZ collection.</title>
        <authorList>
            <person name="Nouioui I."/>
        </authorList>
    </citation>
    <scope>NUCLEOTIDE SEQUENCE [LARGE SCALE GENOMIC DNA]</scope>
    <source>
        <strain evidence="5">DSM 44399</strain>
    </source>
</reference>